<dbReference type="SMART" id="SM00854">
    <property type="entry name" value="PGA_cap"/>
    <property type="match status" value="1"/>
</dbReference>
<dbReference type="PANTHER" id="PTHR33393:SF13">
    <property type="entry name" value="PGA BIOSYNTHESIS PROTEIN CAPA"/>
    <property type="match status" value="1"/>
</dbReference>
<dbReference type="Pfam" id="PF09587">
    <property type="entry name" value="PGA_cap"/>
    <property type="match status" value="1"/>
</dbReference>
<evidence type="ECO:0000313" key="5">
    <source>
        <dbReference type="Proteomes" id="UP000824230"/>
    </source>
</evidence>
<feature type="region of interest" description="Disordered" evidence="2">
    <location>
        <begin position="398"/>
        <end position="418"/>
    </location>
</feature>
<sequence length="418" mass="46255">MEENERKRQRERERRRELRRRQVRRQKIIFGGGAAGILLLLILVLAVQGMSAASAEAKVKELAEKKQEQARKEEKEPEIVSLTISAAGDCTLGTDEYFNYSTSLPAKYEAVQEPGYFFRKVEPIFSQDDLTIVNMEGILTSEELPREIKQFAFKGDPEYTQILTEGSVEAANLANNHSRDYGEQSYTDTIEIMENAGIPTFGYDRTVLLDVKGIKVGLLGTYELADHMGCEEEMIKNIESLQAQGAQLIIASFHWGIERTNIPNEIQVDLAHSAIDHGADLILGHHPHVLQGIETYKGKNIVYSLGNFCFGGNSGPNDMDAMIFQQTFTLEDGELTEDNVTNVVPVKISGSWAQGVNDYQPTPVDGDIGEAVIARVEEYSQSLAEQYGTEAAQIQSSLDNNQEKEAQTEAVAGAAVGE</sequence>
<dbReference type="AlphaFoldDB" id="A0A9D2AMI2"/>
<name>A0A9D2AMI2_9FIRM</name>
<dbReference type="Proteomes" id="UP000824230">
    <property type="component" value="Unassembled WGS sequence"/>
</dbReference>
<accession>A0A9D2AMI2</accession>
<evidence type="ECO:0000256" key="1">
    <source>
        <dbReference type="ARBA" id="ARBA00005662"/>
    </source>
</evidence>
<dbReference type="SUPFAM" id="SSF56300">
    <property type="entry name" value="Metallo-dependent phosphatases"/>
    <property type="match status" value="1"/>
</dbReference>
<organism evidence="4 5">
    <name type="scientific">Candidatus Blautia pullistercoris</name>
    <dbReference type="NCBI Taxonomy" id="2838499"/>
    <lineage>
        <taxon>Bacteria</taxon>
        <taxon>Bacillati</taxon>
        <taxon>Bacillota</taxon>
        <taxon>Clostridia</taxon>
        <taxon>Lachnospirales</taxon>
        <taxon>Lachnospiraceae</taxon>
        <taxon>Blautia</taxon>
    </lineage>
</organism>
<dbReference type="EMBL" id="DXFG01000149">
    <property type="protein sequence ID" value="HIX37684.1"/>
    <property type="molecule type" value="Genomic_DNA"/>
</dbReference>
<evidence type="ECO:0000313" key="4">
    <source>
        <dbReference type="EMBL" id="HIX37684.1"/>
    </source>
</evidence>
<dbReference type="Gene3D" id="3.60.21.10">
    <property type="match status" value="1"/>
</dbReference>
<dbReference type="InterPro" id="IPR019079">
    <property type="entry name" value="Capsule_synth_CapA"/>
</dbReference>
<proteinExistence type="inferred from homology"/>
<reference evidence="4" key="2">
    <citation type="submission" date="2021-04" db="EMBL/GenBank/DDBJ databases">
        <authorList>
            <person name="Gilroy R."/>
        </authorList>
    </citation>
    <scope>NUCLEOTIDE SEQUENCE</scope>
    <source>
        <strain evidence="4">ChiHjej12B11-1927</strain>
    </source>
</reference>
<comment type="similarity">
    <text evidence="1">Belongs to the CapA family.</text>
</comment>
<evidence type="ECO:0000259" key="3">
    <source>
        <dbReference type="SMART" id="SM00854"/>
    </source>
</evidence>
<comment type="caution">
    <text evidence="4">The sequence shown here is derived from an EMBL/GenBank/DDBJ whole genome shotgun (WGS) entry which is preliminary data.</text>
</comment>
<protein>
    <submittedName>
        <fullName evidence="4">CapA family protein</fullName>
    </submittedName>
</protein>
<dbReference type="InterPro" id="IPR052169">
    <property type="entry name" value="CW_Biosynth-Accessory"/>
</dbReference>
<dbReference type="PANTHER" id="PTHR33393">
    <property type="entry name" value="POLYGLUTAMINE SYNTHESIS ACCESSORY PROTEIN RV0574C-RELATED"/>
    <property type="match status" value="1"/>
</dbReference>
<dbReference type="InterPro" id="IPR029052">
    <property type="entry name" value="Metallo-depent_PP-like"/>
</dbReference>
<dbReference type="CDD" id="cd07381">
    <property type="entry name" value="MPP_CapA"/>
    <property type="match status" value="1"/>
</dbReference>
<feature type="domain" description="Capsule synthesis protein CapA" evidence="3">
    <location>
        <begin position="83"/>
        <end position="312"/>
    </location>
</feature>
<reference evidence="4" key="1">
    <citation type="journal article" date="2021" name="PeerJ">
        <title>Extensive microbial diversity within the chicken gut microbiome revealed by metagenomics and culture.</title>
        <authorList>
            <person name="Gilroy R."/>
            <person name="Ravi A."/>
            <person name="Getino M."/>
            <person name="Pursley I."/>
            <person name="Horton D.L."/>
            <person name="Alikhan N.F."/>
            <person name="Baker D."/>
            <person name="Gharbi K."/>
            <person name="Hall N."/>
            <person name="Watson M."/>
            <person name="Adriaenssens E.M."/>
            <person name="Foster-Nyarko E."/>
            <person name="Jarju S."/>
            <person name="Secka A."/>
            <person name="Antonio M."/>
            <person name="Oren A."/>
            <person name="Chaudhuri R.R."/>
            <person name="La Ragione R."/>
            <person name="Hildebrand F."/>
            <person name="Pallen M.J."/>
        </authorList>
    </citation>
    <scope>NUCLEOTIDE SEQUENCE</scope>
    <source>
        <strain evidence="4">ChiHjej12B11-1927</strain>
    </source>
</reference>
<evidence type="ECO:0000256" key="2">
    <source>
        <dbReference type="SAM" id="MobiDB-lite"/>
    </source>
</evidence>
<gene>
    <name evidence="4" type="ORF">H9738_07440</name>
</gene>